<accession>A0A1I0UYI9</accession>
<dbReference type="Proteomes" id="UP000198619">
    <property type="component" value="Unassembled WGS sequence"/>
</dbReference>
<evidence type="ECO:0000313" key="2">
    <source>
        <dbReference type="Proteomes" id="UP000198619"/>
    </source>
</evidence>
<reference evidence="1 2" key="1">
    <citation type="submission" date="2016-10" db="EMBL/GenBank/DDBJ databases">
        <authorList>
            <person name="de Groot N.N."/>
        </authorList>
    </citation>
    <scope>NUCLEOTIDE SEQUENCE [LARGE SCALE GENOMIC DNA]</scope>
    <source>
        <strain evidence="1 2">DSM 12271</strain>
    </source>
</reference>
<evidence type="ECO:0000313" key="1">
    <source>
        <dbReference type="EMBL" id="SFA69108.1"/>
    </source>
</evidence>
<gene>
    <name evidence="1" type="ORF">SAMN04488528_100115</name>
</gene>
<dbReference type="RefSeq" id="WP_177199259.1">
    <property type="nucleotide sequence ID" value="NZ_FOKI01000001.1"/>
</dbReference>
<protein>
    <submittedName>
        <fullName evidence="1">Uncharacterized protein</fullName>
    </submittedName>
</protein>
<keyword evidence="2" id="KW-1185">Reference proteome</keyword>
<dbReference type="EMBL" id="FOKI01000001">
    <property type="protein sequence ID" value="SFA69108.1"/>
    <property type="molecule type" value="Genomic_DNA"/>
</dbReference>
<sequence>MKVFLCSAEDFKGTPLRAIVMADDETNAIEKLKKDFAEDKRSFKEESLKIEEVEQ</sequence>
<name>A0A1I0UYI9_9CLOT</name>
<proteinExistence type="predicted"/>
<dbReference type="AlphaFoldDB" id="A0A1I0UYI9"/>
<organism evidence="1 2">
    <name type="scientific">Clostridium frigidicarnis</name>
    <dbReference type="NCBI Taxonomy" id="84698"/>
    <lineage>
        <taxon>Bacteria</taxon>
        <taxon>Bacillati</taxon>
        <taxon>Bacillota</taxon>
        <taxon>Clostridia</taxon>
        <taxon>Eubacteriales</taxon>
        <taxon>Clostridiaceae</taxon>
        <taxon>Clostridium</taxon>
    </lineage>
</organism>